<gene>
    <name evidence="3" type="ORF">CUR178_06933</name>
</gene>
<feature type="compositionally biased region" description="Polar residues" evidence="1">
    <location>
        <begin position="1765"/>
        <end position="1777"/>
    </location>
</feature>
<feature type="compositionally biased region" description="Polar residues" evidence="1">
    <location>
        <begin position="1527"/>
        <end position="1541"/>
    </location>
</feature>
<dbReference type="Pfam" id="PF16073">
    <property type="entry name" value="SAT"/>
    <property type="match status" value="1"/>
</dbReference>
<feature type="compositionally biased region" description="Basic and acidic residues" evidence="1">
    <location>
        <begin position="1896"/>
        <end position="1906"/>
    </location>
</feature>
<reference evidence="3 4" key="1">
    <citation type="submission" date="2021-02" db="EMBL/GenBank/DDBJ databases">
        <title>Leishmania (Mundinia) enrietti genome sequencing and assembly.</title>
        <authorList>
            <person name="Almutairi H."/>
            <person name="Gatherer D."/>
        </authorList>
    </citation>
    <scope>NUCLEOTIDE SEQUENCE [LARGE SCALE GENOMIC DNA]</scope>
    <source>
        <strain evidence="3">CUR178</strain>
    </source>
</reference>
<dbReference type="EMBL" id="JAFHKP010000011">
    <property type="protein sequence ID" value="KAG5483936.1"/>
    <property type="molecule type" value="Genomic_DNA"/>
</dbReference>
<dbReference type="OrthoDB" id="5417908at2759"/>
<protein>
    <recommendedName>
        <fullName evidence="2">Starter acyltransferase (SAT) domain-containing protein</fullName>
    </recommendedName>
</protein>
<organism evidence="3 4">
    <name type="scientific">Leishmania enriettii</name>
    <dbReference type="NCBI Taxonomy" id="5663"/>
    <lineage>
        <taxon>Eukaryota</taxon>
        <taxon>Discoba</taxon>
        <taxon>Euglenozoa</taxon>
        <taxon>Kinetoplastea</taxon>
        <taxon>Metakinetoplastina</taxon>
        <taxon>Trypanosomatida</taxon>
        <taxon>Trypanosomatidae</taxon>
        <taxon>Leishmaniinae</taxon>
        <taxon>Leishmania</taxon>
    </lineage>
</organism>
<feature type="region of interest" description="Disordered" evidence="1">
    <location>
        <begin position="1097"/>
        <end position="1145"/>
    </location>
</feature>
<dbReference type="Proteomes" id="UP000674179">
    <property type="component" value="Chromosome 11"/>
</dbReference>
<feature type="region of interest" description="Disordered" evidence="1">
    <location>
        <begin position="1441"/>
        <end position="1499"/>
    </location>
</feature>
<accession>A0A836KR90</accession>
<comment type="caution">
    <text evidence="3">The sequence shown here is derived from an EMBL/GenBank/DDBJ whole genome shotgun (WGS) entry which is preliminary data.</text>
</comment>
<proteinExistence type="predicted"/>
<evidence type="ECO:0000256" key="1">
    <source>
        <dbReference type="SAM" id="MobiDB-lite"/>
    </source>
</evidence>
<keyword evidence="4" id="KW-1185">Reference proteome</keyword>
<feature type="compositionally biased region" description="Low complexity" evidence="1">
    <location>
        <begin position="1131"/>
        <end position="1145"/>
    </location>
</feature>
<feature type="region of interest" description="Disordered" evidence="1">
    <location>
        <begin position="1881"/>
        <end position="1906"/>
    </location>
</feature>
<feature type="region of interest" description="Disordered" evidence="1">
    <location>
        <begin position="506"/>
        <end position="569"/>
    </location>
</feature>
<feature type="compositionally biased region" description="Polar residues" evidence="1">
    <location>
        <begin position="1886"/>
        <end position="1895"/>
    </location>
</feature>
<dbReference type="InterPro" id="IPR001227">
    <property type="entry name" value="Ac_transferase_dom_sf"/>
</dbReference>
<dbReference type="Gene3D" id="3.40.366.10">
    <property type="entry name" value="Malonyl-Coenzyme A Acyl Carrier Protein, domain 2"/>
    <property type="match status" value="1"/>
</dbReference>
<feature type="domain" description="Starter acyltransferase (SAT)" evidence="2">
    <location>
        <begin position="967"/>
        <end position="1081"/>
    </location>
</feature>
<feature type="region of interest" description="Disordered" evidence="1">
    <location>
        <begin position="267"/>
        <end position="293"/>
    </location>
</feature>
<dbReference type="GO" id="GO:0016740">
    <property type="term" value="F:transferase activity"/>
    <property type="evidence" value="ECO:0007669"/>
    <property type="project" value="InterPro"/>
</dbReference>
<dbReference type="RefSeq" id="XP_067694997.1">
    <property type="nucleotide sequence ID" value="XM_067838584.1"/>
</dbReference>
<feature type="region of interest" description="Disordered" evidence="1">
    <location>
        <begin position="732"/>
        <end position="778"/>
    </location>
</feature>
<feature type="region of interest" description="Disordered" evidence="1">
    <location>
        <begin position="1765"/>
        <end position="1803"/>
    </location>
</feature>
<sequence length="2039" mass="212459">MPSILHTPVPSPPASPLGPALAPLAPAPCPPPRSTHSHSLPAYAVASDGSTAVSGTLHELQNTTVFSPERNTVASSSLSSEVVLRVGMPSKCSPAPAAAAATGDGCRASHITIDAAVLTSACGASPVTEDDAAVAKRASAEAEMLYFSPQYSTRTREWLVNQRRPRPIPHPSSTAASNNHPLRAGFGTGSAVFSASDVGGRSEQTLPPLVLLSASSRDAMASAAPALLHSPHRTASPTAEAAAPPSATALHLPSSVAVTAARGCGENSAASARGSADAPPISAPSGTGIANDDSGAQLTLRMSLAGGLHSAAAPTTSSLKGHRTRRGSPSIANVVYRARSACFGAGVGDNADFHVDLNGSAVTCHETMPPTSQVAFTNVAAAVGGIEYEGGTAHRGESADMYPSRAAAGGPALADASDITASAYPWGATAITKLVTGPRDYTHYPPSPPLSASRGLQPRQWQMLHGCGTSWPQIGSGVVRNVRADVSYSPATGVVSGALLSPFSEELAQSAPTEEGDVRSPSAAHGQQPWSALQRGLMASPDSGSIAGMPGDGGVAESQRRPLQGGGDADTSAALAAACACNVNPPSVVILGARRGRGGEGVDNHTSAASSRAMSVSGDSVGYFLAVQREASRGRAHKPAAEIDQLSKLPDHCKSARVILAAAYDAASRSLSEASKSWDESGYGDAAVTPWWPPTGAEALRNTHQGFHANRYHTATVTQWSQHGAMREVNLQHRGPRPHMARSKATLEAAGEQGGEDEGPQDRQPQTPCKGQQAYPSAPVRQLDGAAVVSSLRRYLSMVPIPPPPGLQQQQQQRVRAGSIDFALPFRHPKGSSLPASFAVAAAAATPSSPPTAGTPPSVPPTFALFGALERLSRFSEMVQLCSEHADVLDDFLARLTLQLHRNSCVPPLQLSGASEALSQSSPPSLATGTAQDDYEFLRWHRIMMFLLRQPSELMKVGVEFFSDAVTSWPLHMLYLTCCFYVTAREHGFDALATALRKGGIFCSGKGLFAALAVSMAQNEEDLIRSTVCMYRAAFYTGVLMRKRHQHFEAETRLTASGGFTLLVVNIPIITLRRLVSRVNEGYDVFAPMRDIKETEVEGGSTSFDANSNSAAVSGGTAPTSLRRRSDRPHSPTSSSGYASASSPFARSMPHNPHSVIEVSRVISSRSAVVCGHPLDMLRLDMILTRFANFSDVKIHKEYLPAGGPENSYFFNKHMSHELMGLWKARGVSFSLSSVQLPLYSPVNGDLWAGSPRTPLNSPAPPDASTTTMASACDSNAIFCSAAPPPTEGYRDERWMFHVAEAATCANQDLTYSLRHMQDGSVLLDFSTHAIRIGRLIAWTNKSITVLSAPENRQESSAMPPPRRSPKDEAVLDTMEKLSVINNVLREVGVRIEHATDALANPSVELFTTFTELGLLEVLHGPREHARTCHFGAQTHTASVALRERPSSHSGDTSTGAGKARSGTGAASEMPLGSGLGAIKSPRETNGVASSNGPAAGRRMKPITSAFASLNSASADNPNASILGPGSNLSNPNTIGNRHTNSLSLSSAGGVGGSSGLSAIGGVGGGGLASFRSRHASVMDGSTAIGTGAGPSEATGGAAAVLMNSFPAFESAPPLMSPSALTSGSLRKIPVYRPAISSPFPAALPETLLPITTFVHRGRRRGSRNATGAAHPLSDATVAAMASLNSIPSSVFRDDLGATAAGSEACKELYSATYTVGRSGCFATDERSQSPTASALEHVAAASTSGAVGDGVGGYLWHTISPIGQSNASSEQPTPTTAAMPVSAVASQQPKPDEASVAGGASLSAPPAPLLSISQEAYSRLGSSSASRGPGGAATISGSLQGALTSAFSFPPYGLARPVNESALAPDRHILSAPSGRSSSRLLSYGTASSRQVRGTSREVPVEGEHPKDERCGAVMLNDDSASERCVRGDTLTDAAECFPLSVHERGLVIRRNGDHKGIVNVYQVSALITYYEMQFNCVLCDGAVLFAGLLRKASRLAFPAYTLLLCPTVFSLLELWDGYEFEELWKRSLSAPACSCVT</sequence>
<dbReference type="KEGG" id="lenr:94174094"/>
<evidence type="ECO:0000313" key="4">
    <source>
        <dbReference type="Proteomes" id="UP000674179"/>
    </source>
</evidence>
<evidence type="ECO:0000313" key="3">
    <source>
        <dbReference type="EMBL" id="KAG5483936.1"/>
    </source>
</evidence>
<feature type="compositionally biased region" description="Polar residues" evidence="1">
    <location>
        <begin position="1100"/>
        <end position="1120"/>
    </location>
</feature>
<evidence type="ECO:0000259" key="2">
    <source>
        <dbReference type="Pfam" id="PF16073"/>
    </source>
</evidence>
<dbReference type="GeneID" id="94174094"/>
<dbReference type="InterPro" id="IPR032088">
    <property type="entry name" value="SAT"/>
</dbReference>
<feature type="region of interest" description="Disordered" evidence="1">
    <location>
        <begin position="1519"/>
        <end position="1541"/>
    </location>
</feature>
<name>A0A836KR90_LEIEN</name>